<protein>
    <submittedName>
        <fullName evidence="6">TetR family transcriptional regulator</fullName>
    </submittedName>
</protein>
<dbReference type="RefSeq" id="WP_045700602.1">
    <property type="nucleotide sequence ID" value="NZ_JZKH01000060.1"/>
</dbReference>
<keyword evidence="1" id="KW-0805">Transcription regulation</keyword>
<dbReference type="SUPFAM" id="SSF46689">
    <property type="entry name" value="Homeodomain-like"/>
    <property type="match status" value="1"/>
</dbReference>
<evidence type="ECO:0000313" key="7">
    <source>
        <dbReference type="Proteomes" id="UP000033699"/>
    </source>
</evidence>
<evidence type="ECO:0000256" key="1">
    <source>
        <dbReference type="ARBA" id="ARBA00023015"/>
    </source>
</evidence>
<accession>A0A0F2TDA3</accession>
<dbReference type="AlphaFoldDB" id="A0A0F2TDA3"/>
<reference evidence="6 7" key="1">
    <citation type="submission" date="2015-02" db="EMBL/GenBank/DDBJ databases">
        <authorList>
            <person name="Ju K.-S."/>
            <person name="Doroghazi J.R."/>
            <person name="Metcalf W."/>
        </authorList>
    </citation>
    <scope>NUCLEOTIDE SEQUENCE [LARGE SCALE GENOMIC DNA]</scope>
    <source>
        <strain evidence="6 7">ATCC 31215</strain>
    </source>
</reference>
<dbReference type="Gene3D" id="1.10.357.10">
    <property type="entry name" value="Tetracycline Repressor, domain 2"/>
    <property type="match status" value="1"/>
</dbReference>
<evidence type="ECO:0000259" key="5">
    <source>
        <dbReference type="PROSITE" id="PS50977"/>
    </source>
</evidence>
<dbReference type="PRINTS" id="PR00455">
    <property type="entry name" value="HTHTETR"/>
</dbReference>
<comment type="caution">
    <text evidence="6">The sequence shown here is derived from an EMBL/GenBank/DDBJ whole genome shotgun (WGS) entry which is preliminary data.</text>
</comment>
<dbReference type="PROSITE" id="PS50977">
    <property type="entry name" value="HTH_TETR_2"/>
    <property type="match status" value="1"/>
</dbReference>
<dbReference type="OrthoDB" id="9805134at2"/>
<dbReference type="EMBL" id="JZKH01000060">
    <property type="protein sequence ID" value="KJS59727.1"/>
    <property type="molecule type" value="Genomic_DNA"/>
</dbReference>
<dbReference type="Proteomes" id="UP000033699">
    <property type="component" value="Unassembled WGS sequence"/>
</dbReference>
<dbReference type="Pfam" id="PF00440">
    <property type="entry name" value="TetR_N"/>
    <property type="match status" value="1"/>
</dbReference>
<evidence type="ECO:0000256" key="3">
    <source>
        <dbReference type="ARBA" id="ARBA00023163"/>
    </source>
</evidence>
<dbReference type="InterPro" id="IPR001647">
    <property type="entry name" value="HTH_TetR"/>
</dbReference>
<gene>
    <name evidence="6" type="ORF">VM95_25325</name>
</gene>
<evidence type="ECO:0000256" key="4">
    <source>
        <dbReference type="PROSITE-ProRule" id="PRU00335"/>
    </source>
</evidence>
<evidence type="ECO:0000256" key="2">
    <source>
        <dbReference type="ARBA" id="ARBA00023125"/>
    </source>
</evidence>
<dbReference type="InterPro" id="IPR009057">
    <property type="entry name" value="Homeodomain-like_sf"/>
</dbReference>
<keyword evidence="2 4" id="KW-0238">DNA-binding</keyword>
<organism evidence="6 7">
    <name type="scientific">Streptomyces rubellomurinus (strain ATCC 31215)</name>
    <dbReference type="NCBI Taxonomy" id="359131"/>
    <lineage>
        <taxon>Bacteria</taxon>
        <taxon>Bacillati</taxon>
        <taxon>Actinomycetota</taxon>
        <taxon>Actinomycetes</taxon>
        <taxon>Kitasatosporales</taxon>
        <taxon>Streptomycetaceae</taxon>
        <taxon>Streptomyces</taxon>
    </lineage>
</organism>
<evidence type="ECO:0000313" key="6">
    <source>
        <dbReference type="EMBL" id="KJS59727.1"/>
    </source>
</evidence>
<dbReference type="InterPro" id="IPR036271">
    <property type="entry name" value="Tet_transcr_reg_TetR-rel_C_sf"/>
</dbReference>
<dbReference type="SUPFAM" id="SSF48498">
    <property type="entry name" value="Tetracyclin repressor-like, C-terminal domain"/>
    <property type="match status" value="1"/>
</dbReference>
<feature type="DNA-binding region" description="H-T-H motif" evidence="4">
    <location>
        <begin position="29"/>
        <end position="48"/>
    </location>
</feature>
<name>A0A0F2TDA3_STRR3</name>
<keyword evidence="7" id="KW-1185">Reference proteome</keyword>
<dbReference type="Gene3D" id="1.10.10.60">
    <property type="entry name" value="Homeodomain-like"/>
    <property type="match status" value="1"/>
</dbReference>
<dbReference type="InterPro" id="IPR011075">
    <property type="entry name" value="TetR_C"/>
</dbReference>
<dbReference type="Pfam" id="PF16925">
    <property type="entry name" value="TetR_C_13"/>
    <property type="match status" value="1"/>
</dbReference>
<dbReference type="PANTHER" id="PTHR47506">
    <property type="entry name" value="TRANSCRIPTIONAL REGULATORY PROTEIN"/>
    <property type="match status" value="1"/>
</dbReference>
<dbReference type="GO" id="GO:0003677">
    <property type="term" value="F:DNA binding"/>
    <property type="evidence" value="ECO:0007669"/>
    <property type="project" value="UniProtKB-UniRule"/>
</dbReference>
<keyword evidence="3" id="KW-0804">Transcription</keyword>
<feature type="domain" description="HTH tetR-type" evidence="5">
    <location>
        <begin position="6"/>
        <end position="66"/>
    </location>
</feature>
<dbReference type="PATRIC" id="fig|359131.3.peg.6100"/>
<dbReference type="PANTHER" id="PTHR47506:SF10">
    <property type="entry name" value="TRANSCRIPTIONAL REGULATORY PROTEIN"/>
    <property type="match status" value="1"/>
</dbReference>
<proteinExistence type="predicted"/>
<sequence>MGRPKNFEPDVVVARAMETFWTKGYAGTSPADLAEATGVAKGSLYHSFGSKRELFGRALDLYGRMGTELTEEVLSRPGTARERIRAFLVLLVDADLDGPVRRGCLAQNTVEELGGRDEEATRAAHRIEERMIELLTARIERGKLDGDVDRSVDARAQAQFLQNTSAGLRVMAKTFERPVLYRIIDTALAGL</sequence>